<dbReference type="InterPro" id="IPR001753">
    <property type="entry name" value="Enoyl-CoA_hydra/iso"/>
</dbReference>
<organism evidence="5 6">
    <name type="scientific">Besnoitia besnoiti</name>
    <name type="common">Apicomplexan protozoan</name>
    <dbReference type="NCBI Taxonomy" id="94643"/>
    <lineage>
        <taxon>Eukaryota</taxon>
        <taxon>Sar</taxon>
        <taxon>Alveolata</taxon>
        <taxon>Apicomplexa</taxon>
        <taxon>Conoidasida</taxon>
        <taxon>Coccidia</taxon>
        <taxon>Eucoccidiorida</taxon>
        <taxon>Eimeriorina</taxon>
        <taxon>Sarcocystidae</taxon>
        <taxon>Besnoitia</taxon>
    </lineage>
</organism>
<comment type="similarity">
    <text evidence="1 3">Belongs to the enoyl-CoA hydratase/isomerase family.</text>
</comment>
<dbReference type="InterPro" id="IPR018376">
    <property type="entry name" value="Enoyl-CoA_hyd/isom_CS"/>
</dbReference>
<sequence length="632" mass="69130">MRAGIAAASRFSSRFSMPEEETRPAQEARCLPFNSVLRSPELCQLQLANQRSGGLLPCLGEFAIARWASAPKCSFSAESSVSSATNVSATSPPQFVPKPRHVSLAPDHKYMKADLICGGLFAVITLNRPEAKNALNQQALEEFERCLNLVDAHAENEPDFRALLIRSGVAGVFCAGADLKERGHMSIEASREFVQRLRSCFQRLSEVPYPTITCLHGVVFGGGLELALATDFRVASVRPPPSTIPQRDFFAWDSADVAASSSHKKALRSSRSLQGVSAISSADNRRQHAHKGAPRKALEQPKRPSLSGSSSTLTAHLPSKGSGATNDDSQEIRAAENAGTAGCSRPGKTEADDEASNGEPRHSLPMKQSAARNKIATKRQVCSWYSSLELCLPEVSLGIVPGAGGTQRLWRVVGPQKAKLLLLTGGSVGPKQAVQWGLVDVMAGYNEDEVCRVWRFTQGQRRYKAGDDYYSRGENMDREKRIAQQIVLEARRHRLTQREGGKTVGESCSFADAERDHTATNDLSLAGGDVREQEELKANRRTRHAFETEIPEAEWESEDAFRAGIRLACRLADMAPLSVRVTKRSADSAVEVPLKTGLDIEKKAYDTVLASKDRQEGLQAFKEKRKPYFKGQ</sequence>
<keyword evidence="6" id="KW-1185">Reference proteome</keyword>
<dbReference type="InterPro" id="IPR029045">
    <property type="entry name" value="ClpP/crotonase-like_dom_sf"/>
</dbReference>
<evidence type="ECO:0000313" key="6">
    <source>
        <dbReference type="Proteomes" id="UP000224006"/>
    </source>
</evidence>
<proteinExistence type="inferred from homology"/>
<evidence type="ECO:0000256" key="2">
    <source>
        <dbReference type="ARBA" id="ARBA00023239"/>
    </source>
</evidence>
<dbReference type="SUPFAM" id="SSF52096">
    <property type="entry name" value="ClpP/crotonase"/>
    <property type="match status" value="2"/>
</dbReference>
<dbReference type="CDD" id="cd06558">
    <property type="entry name" value="crotonase-like"/>
    <property type="match status" value="1"/>
</dbReference>
<dbReference type="Gene3D" id="1.10.12.10">
    <property type="entry name" value="Lyase 2-enoyl-coa Hydratase, Chain A, domain 2"/>
    <property type="match status" value="1"/>
</dbReference>
<evidence type="ECO:0000256" key="4">
    <source>
        <dbReference type="SAM" id="MobiDB-lite"/>
    </source>
</evidence>
<dbReference type="KEGG" id="bbes:BESB_014050"/>
<dbReference type="Proteomes" id="UP000224006">
    <property type="component" value="Chromosome IX"/>
</dbReference>
<keyword evidence="2" id="KW-0456">Lyase</keyword>
<dbReference type="OrthoDB" id="410701at2759"/>
<comment type="caution">
    <text evidence="5">The sequence shown here is derived from an EMBL/GenBank/DDBJ whole genome shotgun (WGS) entry which is preliminary data.</text>
</comment>
<reference evidence="5 6" key="1">
    <citation type="submission" date="2017-09" db="EMBL/GenBank/DDBJ databases">
        <title>Genome sequencing of Besnoitia besnoiti strain Bb-Ger1.</title>
        <authorList>
            <person name="Schares G."/>
            <person name="Venepally P."/>
            <person name="Lorenzi H.A."/>
        </authorList>
    </citation>
    <scope>NUCLEOTIDE SEQUENCE [LARGE SCALE GENOMIC DNA]</scope>
    <source>
        <strain evidence="5 6">Bb-Ger1</strain>
    </source>
</reference>
<dbReference type="PANTHER" id="PTHR11941">
    <property type="entry name" value="ENOYL-COA HYDRATASE-RELATED"/>
    <property type="match status" value="1"/>
</dbReference>
<name>A0A2A9MAT1_BESBE</name>
<feature type="region of interest" description="Disordered" evidence="4">
    <location>
        <begin position="263"/>
        <end position="372"/>
    </location>
</feature>
<dbReference type="Gene3D" id="3.90.226.10">
    <property type="entry name" value="2-enoyl-CoA Hydratase, Chain A, domain 1"/>
    <property type="match status" value="2"/>
</dbReference>
<dbReference type="GO" id="GO:0016853">
    <property type="term" value="F:isomerase activity"/>
    <property type="evidence" value="ECO:0007669"/>
    <property type="project" value="UniProtKB-KW"/>
</dbReference>
<gene>
    <name evidence="5" type="ORF">BESB_014050</name>
</gene>
<dbReference type="VEuPathDB" id="ToxoDB:BESB_014050"/>
<dbReference type="GO" id="GO:0006635">
    <property type="term" value="P:fatty acid beta-oxidation"/>
    <property type="evidence" value="ECO:0007669"/>
    <property type="project" value="TreeGrafter"/>
</dbReference>
<dbReference type="RefSeq" id="XP_029216802.1">
    <property type="nucleotide sequence ID" value="XM_029360135.1"/>
</dbReference>
<dbReference type="PROSITE" id="PS00166">
    <property type="entry name" value="ENOYL_COA_HYDRATASE"/>
    <property type="match status" value="1"/>
</dbReference>
<feature type="compositionally biased region" description="Polar residues" evidence="4">
    <location>
        <begin position="269"/>
        <end position="282"/>
    </location>
</feature>
<dbReference type="STRING" id="94643.A0A2A9MAT1"/>
<dbReference type="AlphaFoldDB" id="A0A2A9MAT1"/>
<dbReference type="InterPro" id="IPR014748">
    <property type="entry name" value="Enoyl-CoA_hydra_C"/>
</dbReference>
<dbReference type="EMBL" id="NWUJ01000010">
    <property type="protein sequence ID" value="PFH32793.1"/>
    <property type="molecule type" value="Genomic_DNA"/>
</dbReference>
<dbReference type="FunFam" id="1.10.12.10:FF:000001">
    <property type="entry name" value="Probable enoyl-CoA hydratase, mitochondrial"/>
    <property type="match status" value="1"/>
</dbReference>
<dbReference type="GO" id="GO:0016836">
    <property type="term" value="F:hydro-lyase activity"/>
    <property type="evidence" value="ECO:0007669"/>
    <property type="project" value="UniProtKB-ARBA"/>
</dbReference>
<dbReference type="Pfam" id="PF00378">
    <property type="entry name" value="ECH_1"/>
    <property type="match status" value="3"/>
</dbReference>
<protein>
    <submittedName>
        <fullName evidence="5">Enoyl-CoA hydratase/isomerase family protein</fullName>
    </submittedName>
</protein>
<evidence type="ECO:0000313" key="5">
    <source>
        <dbReference type="EMBL" id="PFH32793.1"/>
    </source>
</evidence>
<accession>A0A2A9MAT1</accession>
<keyword evidence="5" id="KW-0413">Isomerase</keyword>
<evidence type="ECO:0000256" key="3">
    <source>
        <dbReference type="RuleBase" id="RU003707"/>
    </source>
</evidence>
<dbReference type="PANTHER" id="PTHR11941:SF171">
    <property type="entry name" value="SD19268P"/>
    <property type="match status" value="1"/>
</dbReference>
<evidence type="ECO:0000256" key="1">
    <source>
        <dbReference type="ARBA" id="ARBA00005254"/>
    </source>
</evidence>
<dbReference type="GeneID" id="40306467"/>